<reference evidence="1 2" key="1">
    <citation type="submission" date="2018-11" db="EMBL/GenBank/DDBJ databases">
        <authorList>
            <consortium name="Pathogen Informatics"/>
        </authorList>
    </citation>
    <scope>NUCLEOTIDE SEQUENCE [LARGE SCALE GENOMIC DNA]</scope>
</reference>
<evidence type="ECO:0000313" key="1">
    <source>
        <dbReference type="EMBL" id="VDM80822.1"/>
    </source>
</evidence>
<gene>
    <name evidence="1" type="ORF">SVUK_LOCUS15820</name>
</gene>
<evidence type="ECO:0000313" key="2">
    <source>
        <dbReference type="Proteomes" id="UP000270094"/>
    </source>
</evidence>
<dbReference type="Proteomes" id="UP000270094">
    <property type="component" value="Unassembled WGS sequence"/>
</dbReference>
<organism evidence="1 2">
    <name type="scientific">Strongylus vulgaris</name>
    <name type="common">Blood worm</name>
    <dbReference type="NCBI Taxonomy" id="40348"/>
    <lineage>
        <taxon>Eukaryota</taxon>
        <taxon>Metazoa</taxon>
        <taxon>Ecdysozoa</taxon>
        <taxon>Nematoda</taxon>
        <taxon>Chromadorea</taxon>
        <taxon>Rhabditida</taxon>
        <taxon>Rhabditina</taxon>
        <taxon>Rhabditomorpha</taxon>
        <taxon>Strongyloidea</taxon>
        <taxon>Strongylidae</taxon>
        <taxon>Strongylus</taxon>
    </lineage>
</organism>
<proteinExistence type="predicted"/>
<dbReference type="AlphaFoldDB" id="A0A3P7LNW7"/>
<dbReference type="EMBL" id="UYYB01110212">
    <property type="protein sequence ID" value="VDM80822.1"/>
    <property type="molecule type" value="Genomic_DNA"/>
</dbReference>
<accession>A0A3P7LNW7</accession>
<keyword evidence="2" id="KW-1185">Reference proteome</keyword>
<sequence length="109" mass="12053">MFNSRNRSDIAPAVATFISRNLNSRTLTRRREVFRNTGADKERGIRFDVGIVVDPVSSAPAESVSGLTMHEMGGAAGSPLRLRCAQIQLWTLLGPVPRPFYEQFCKSSL</sequence>
<protein>
    <submittedName>
        <fullName evidence="1">Uncharacterized protein</fullName>
    </submittedName>
</protein>
<name>A0A3P7LNW7_STRVU</name>